<dbReference type="SUPFAM" id="SSF51735">
    <property type="entry name" value="NAD(P)-binding Rossmann-fold domains"/>
    <property type="match status" value="1"/>
</dbReference>
<evidence type="ECO:0000313" key="2">
    <source>
        <dbReference type="EMBL" id="TDO27790.1"/>
    </source>
</evidence>
<dbReference type="OrthoDB" id="9771302at2"/>
<dbReference type="GO" id="GO:0042602">
    <property type="term" value="F:riboflavin reductase (NADPH) activity"/>
    <property type="evidence" value="ECO:0007669"/>
    <property type="project" value="TreeGrafter"/>
</dbReference>
<dbReference type="InterPro" id="IPR051606">
    <property type="entry name" value="Polyketide_Oxido-like"/>
</dbReference>
<reference evidence="2 3" key="1">
    <citation type="submission" date="2019-03" db="EMBL/GenBank/DDBJ databases">
        <title>Genomic Encyclopedia of Type Strains, Phase III (KMG-III): the genomes of soil and plant-associated and newly described type strains.</title>
        <authorList>
            <person name="Whitman W."/>
        </authorList>
    </citation>
    <scope>NUCLEOTIDE SEQUENCE [LARGE SCALE GENOMIC DNA]</scope>
    <source>
        <strain evidence="2 3">VKM Ac-2527</strain>
    </source>
</reference>
<organism evidence="2 3">
    <name type="scientific">Kribbella caucasensis</name>
    <dbReference type="NCBI Taxonomy" id="2512215"/>
    <lineage>
        <taxon>Bacteria</taxon>
        <taxon>Bacillati</taxon>
        <taxon>Actinomycetota</taxon>
        <taxon>Actinomycetes</taxon>
        <taxon>Propionibacteriales</taxon>
        <taxon>Kribbellaceae</taxon>
        <taxon>Kribbella</taxon>
    </lineage>
</organism>
<accession>A0A4R6IYA3</accession>
<protein>
    <submittedName>
        <fullName evidence="2">Putative NAD(P)-binding protein</fullName>
    </submittedName>
</protein>
<evidence type="ECO:0000259" key="1">
    <source>
        <dbReference type="Pfam" id="PF13460"/>
    </source>
</evidence>
<sequence>MQVTVFGATGGIGRHVVDQLLTAGHDVVAYARNPAKLDRHDPRLRLVTGELADHERVREGLEGSNAVISALGPSLKRGTTGTPVADGTRTIVEAMQATGVRRFIGLATPSIADPRDKPTLKARILPILANLMFPNALRELQGMTQAVTDSGLDWTIARITNPTNKNPTGTTRDGYLGVDDVGSAMTRTDIAAFLVGQLTDTTYQHAAPAISN</sequence>
<dbReference type="PANTHER" id="PTHR43355:SF2">
    <property type="entry name" value="FLAVIN REDUCTASE (NADPH)"/>
    <property type="match status" value="1"/>
</dbReference>
<dbReference type="Proteomes" id="UP000295388">
    <property type="component" value="Unassembled WGS sequence"/>
</dbReference>
<comment type="caution">
    <text evidence="2">The sequence shown here is derived from an EMBL/GenBank/DDBJ whole genome shotgun (WGS) entry which is preliminary data.</text>
</comment>
<evidence type="ECO:0000313" key="3">
    <source>
        <dbReference type="Proteomes" id="UP000295388"/>
    </source>
</evidence>
<name>A0A4R6IYA3_9ACTN</name>
<dbReference type="GO" id="GO:0004074">
    <property type="term" value="F:biliverdin reductase [NAD(P)H] activity"/>
    <property type="evidence" value="ECO:0007669"/>
    <property type="project" value="TreeGrafter"/>
</dbReference>
<keyword evidence="3" id="KW-1185">Reference proteome</keyword>
<dbReference type="InterPro" id="IPR036291">
    <property type="entry name" value="NAD(P)-bd_dom_sf"/>
</dbReference>
<dbReference type="Gene3D" id="3.40.50.720">
    <property type="entry name" value="NAD(P)-binding Rossmann-like Domain"/>
    <property type="match status" value="1"/>
</dbReference>
<dbReference type="InterPro" id="IPR016040">
    <property type="entry name" value="NAD(P)-bd_dom"/>
</dbReference>
<dbReference type="EMBL" id="SNWQ01000053">
    <property type="protein sequence ID" value="TDO27790.1"/>
    <property type="molecule type" value="Genomic_DNA"/>
</dbReference>
<dbReference type="PANTHER" id="PTHR43355">
    <property type="entry name" value="FLAVIN REDUCTASE (NADPH)"/>
    <property type="match status" value="1"/>
</dbReference>
<feature type="domain" description="NAD(P)-binding" evidence="1">
    <location>
        <begin position="7"/>
        <end position="200"/>
    </location>
</feature>
<dbReference type="AlphaFoldDB" id="A0A4R6IYA3"/>
<dbReference type="Pfam" id="PF13460">
    <property type="entry name" value="NAD_binding_10"/>
    <property type="match status" value="1"/>
</dbReference>
<gene>
    <name evidence="2" type="ORF">EV643_1533</name>
</gene>
<proteinExistence type="predicted"/>
<dbReference type="RefSeq" id="WP_133806013.1">
    <property type="nucleotide sequence ID" value="NZ_SNWQ01000053.1"/>
</dbReference>